<dbReference type="AlphaFoldDB" id="A0A4U6TFI6"/>
<feature type="chain" id="PRO_5020746830" evidence="1">
    <location>
        <begin position="23"/>
        <end position="59"/>
    </location>
</feature>
<dbReference type="Proteomes" id="UP000298652">
    <property type="component" value="Chromosome 8"/>
</dbReference>
<dbReference type="Gramene" id="TKW01010">
    <property type="protein sequence ID" value="TKW01010"/>
    <property type="gene ID" value="SEVIR_8G149150v2"/>
</dbReference>
<keyword evidence="3" id="KW-1185">Reference proteome</keyword>
<keyword evidence="1" id="KW-0732">Signal</keyword>
<feature type="signal peptide" evidence="1">
    <location>
        <begin position="1"/>
        <end position="22"/>
    </location>
</feature>
<name>A0A4U6TFI6_SETVI</name>
<evidence type="ECO:0000256" key="1">
    <source>
        <dbReference type="SAM" id="SignalP"/>
    </source>
</evidence>
<organism evidence="2 3">
    <name type="scientific">Setaria viridis</name>
    <name type="common">Green bristlegrass</name>
    <name type="synonym">Setaria italica subsp. viridis</name>
    <dbReference type="NCBI Taxonomy" id="4556"/>
    <lineage>
        <taxon>Eukaryota</taxon>
        <taxon>Viridiplantae</taxon>
        <taxon>Streptophyta</taxon>
        <taxon>Embryophyta</taxon>
        <taxon>Tracheophyta</taxon>
        <taxon>Spermatophyta</taxon>
        <taxon>Magnoliopsida</taxon>
        <taxon>Liliopsida</taxon>
        <taxon>Poales</taxon>
        <taxon>Poaceae</taxon>
        <taxon>PACMAD clade</taxon>
        <taxon>Panicoideae</taxon>
        <taxon>Panicodae</taxon>
        <taxon>Paniceae</taxon>
        <taxon>Cenchrinae</taxon>
        <taxon>Setaria</taxon>
    </lineage>
</organism>
<reference evidence="2" key="1">
    <citation type="submission" date="2019-03" db="EMBL/GenBank/DDBJ databases">
        <title>WGS assembly of Setaria viridis.</title>
        <authorList>
            <person name="Huang P."/>
            <person name="Jenkins J."/>
            <person name="Grimwood J."/>
            <person name="Barry K."/>
            <person name="Healey A."/>
            <person name="Mamidi S."/>
            <person name="Sreedasyam A."/>
            <person name="Shu S."/>
            <person name="Feldman M."/>
            <person name="Wu J."/>
            <person name="Yu Y."/>
            <person name="Chen C."/>
            <person name="Johnson J."/>
            <person name="Rokhsar D."/>
            <person name="Baxter I."/>
            <person name="Schmutz J."/>
            <person name="Brutnell T."/>
            <person name="Kellogg E."/>
        </authorList>
    </citation>
    <scope>NUCLEOTIDE SEQUENCE [LARGE SCALE GENOMIC DNA]</scope>
</reference>
<accession>A0A4U6TFI6</accession>
<evidence type="ECO:0000313" key="2">
    <source>
        <dbReference type="EMBL" id="TKW01010.1"/>
    </source>
</evidence>
<sequence>MVSFSSTHFLLPSFILIHLFSTAPRSHLPPIELRKNQTSFFLDQSQRRGCRRLQPPPSC</sequence>
<proteinExistence type="predicted"/>
<evidence type="ECO:0000313" key="3">
    <source>
        <dbReference type="Proteomes" id="UP000298652"/>
    </source>
</evidence>
<dbReference type="EMBL" id="CM016559">
    <property type="protein sequence ID" value="TKW01010.1"/>
    <property type="molecule type" value="Genomic_DNA"/>
</dbReference>
<gene>
    <name evidence="2" type="ORF">SEVIR_8G149150v2</name>
</gene>
<protein>
    <submittedName>
        <fullName evidence="2">Uncharacterized protein</fullName>
    </submittedName>
</protein>